<gene>
    <name evidence="3" type="ORF">LOC62_01G000018</name>
</gene>
<feature type="transmembrane region" description="Helical" evidence="2">
    <location>
        <begin position="17"/>
        <end position="38"/>
    </location>
</feature>
<sequence length="735" mass="79278">MFVLTAERIRTNEIQSCVAAGCSIVACLSVIGLALWVHSVRSARNFLDRISFRLLIHALGFEILYDISYLVVVAPGITGRTPPRVCSAFVYFMMAYMGVYVDRLVAALTLHSVNYLVSFIAVNLAITIVWGLNPIRLGLEKWYIGISIFIGMFIPIIPAGLGHFGYDPVLDVCWIKAKTQKARMRNFVLDLYLWQLLSCLYAVAAVVATLVTLFRQGRATSRAVAGTESFNLTMLSGDETVSADSGDKPAAKASFVTRMIQRRKEKRYRKRALGRLEDRFVSIALRIAAYPIALVIVNCGIAIGDLYISSTGGVSTPQEYGLYVFYYFLYGARGCVFVLLCVFVDPCLMNGVRAAWAATFPKESTLDSSDVKIDLGSSSLNANHPGINAPFVSVNDAEPMDSSSSNNKPPPSGGGDMGFMQALFELDDEPELDRVTQVWDKDKEFSEKDDLALEPTKAVPKRSKLFGIRWKKPVAGDHDAAGGVGPGHGGKLSLVTSNRSGKPPPLSPPPTPNRSLASPASARSPSPPSSRPPSRATNQPSRNTTQAAATPTQYSSAFAGVPLGALPVGLDDGADDVVNRDALDHAKTVAALERLLAAPVSQTPGSVGSASNIVDRLALVDKLSRRLERVEGRAGRGSLSGSATPRSPASVHAPSRTTSRVDGVDHHQRGAVPQSVSRNTDPRRGSLASGVGVGTGRGRTSGLMSPRNAEEERRQRRDRAMELAERLYEELESQL</sequence>
<accession>A0AAF1BGK0</accession>
<evidence type="ECO:0000313" key="3">
    <source>
        <dbReference type="EMBL" id="WOO76395.1"/>
    </source>
</evidence>
<feature type="transmembrane region" description="Helical" evidence="2">
    <location>
        <begin position="192"/>
        <end position="214"/>
    </location>
</feature>
<keyword evidence="4" id="KW-1185">Reference proteome</keyword>
<feature type="transmembrane region" description="Helical" evidence="2">
    <location>
        <begin position="113"/>
        <end position="130"/>
    </location>
</feature>
<feature type="transmembrane region" description="Helical" evidence="2">
    <location>
        <begin position="323"/>
        <end position="344"/>
    </location>
</feature>
<evidence type="ECO:0008006" key="5">
    <source>
        <dbReference type="Google" id="ProtNLM"/>
    </source>
</evidence>
<evidence type="ECO:0000256" key="1">
    <source>
        <dbReference type="SAM" id="MobiDB-lite"/>
    </source>
</evidence>
<protein>
    <recommendedName>
        <fullName evidence="5">G-protein coupled receptors family 2 profile 2 domain-containing protein</fullName>
    </recommendedName>
</protein>
<reference evidence="3" key="1">
    <citation type="submission" date="2023-10" db="EMBL/GenBank/DDBJ databases">
        <authorList>
            <person name="Noh H."/>
        </authorList>
    </citation>
    <scope>NUCLEOTIDE SEQUENCE</scope>
    <source>
        <strain evidence="3">DUCC4014</strain>
    </source>
</reference>
<feature type="region of interest" description="Disordered" evidence="1">
    <location>
        <begin position="475"/>
        <end position="553"/>
    </location>
</feature>
<feature type="transmembrane region" description="Helical" evidence="2">
    <location>
        <begin position="142"/>
        <end position="161"/>
    </location>
</feature>
<keyword evidence="2" id="KW-0472">Membrane</keyword>
<evidence type="ECO:0000256" key="2">
    <source>
        <dbReference type="SAM" id="Phobius"/>
    </source>
</evidence>
<feature type="region of interest" description="Disordered" evidence="1">
    <location>
        <begin position="630"/>
        <end position="718"/>
    </location>
</feature>
<feature type="compositionally biased region" description="Polar residues" evidence="1">
    <location>
        <begin position="537"/>
        <end position="553"/>
    </location>
</feature>
<feature type="compositionally biased region" description="Low complexity" evidence="1">
    <location>
        <begin position="514"/>
        <end position="524"/>
    </location>
</feature>
<dbReference type="AlphaFoldDB" id="A0AAF1BGK0"/>
<feature type="region of interest" description="Disordered" evidence="1">
    <location>
        <begin position="393"/>
        <end position="419"/>
    </location>
</feature>
<evidence type="ECO:0000313" key="4">
    <source>
        <dbReference type="Proteomes" id="UP000827549"/>
    </source>
</evidence>
<proteinExistence type="predicted"/>
<name>A0AAF1BGK0_9TREE</name>
<feature type="transmembrane region" description="Helical" evidence="2">
    <location>
        <begin position="50"/>
        <end position="73"/>
    </location>
</feature>
<dbReference type="Proteomes" id="UP000827549">
    <property type="component" value="Chromosome 1"/>
</dbReference>
<feature type="compositionally biased region" description="Basic and acidic residues" evidence="1">
    <location>
        <begin position="708"/>
        <end position="718"/>
    </location>
</feature>
<organism evidence="3 4">
    <name type="scientific">Vanrija pseudolonga</name>
    <dbReference type="NCBI Taxonomy" id="143232"/>
    <lineage>
        <taxon>Eukaryota</taxon>
        <taxon>Fungi</taxon>
        <taxon>Dikarya</taxon>
        <taxon>Basidiomycota</taxon>
        <taxon>Agaricomycotina</taxon>
        <taxon>Tremellomycetes</taxon>
        <taxon>Trichosporonales</taxon>
        <taxon>Trichosporonaceae</taxon>
        <taxon>Vanrija</taxon>
    </lineage>
</organism>
<dbReference type="GeneID" id="87803280"/>
<feature type="transmembrane region" description="Helical" evidence="2">
    <location>
        <begin position="280"/>
        <end position="303"/>
    </location>
</feature>
<dbReference type="EMBL" id="CP086714">
    <property type="protein sequence ID" value="WOO76395.1"/>
    <property type="molecule type" value="Genomic_DNA"/>
</dbReference>
<feature type="compositionally biased region" description="Pro residues" evidence="1">
    <location>
        <begin position="502"/>
        <end position="512"/>
    </location>
</feature>
<keyword evidence="2" id="KW-0812">Transmembrane</keyword>
<feature type="transmembrane region" description="Helical" evidence="2">
    <location>
        <begin position="85"/>
        <end position="101"/>
    </location>
</feature>
<keyword evidence="2" id="KW-1133">Transmembrane helix</keyword>
<dbReference type="RefSeq" id="XP_062622427.1">
    <property type="nucleotide sequence ID" value="XM_062766443.1"/>
</dbReference>